<evidence type="ECO:0000313" key="3">
    <source>
        <dbReference type="EMBL" id="SAM83315.1"/>
    </source>
</evidence>
<dbReference type="GO" id="GO:0035838">
    <property type="term" value="C:growing cell tip"/>
    <property type="evidence" value="ECO:0007669"/>
    <property type="project" value="TreeGrafter"/>
</dbReference>
<evidence type="ECO:0000313" key="5">
    <source>
        <dbReference type="Proteomes" id="UP000179920"/>
    </source>
</evidence>
<protein>
    <recommendedName>
        <fullName evidence="7">Pali-domain-containing protein</fullName>
    </recommendedName>
</protein>
<name>A0A1K0G6T8_9BASI</name>
<dbReference type="Pfam" id="PF06687">
    <property type="entry name" value="SUR7"/>
    <property type="match status" value="1"/>
</dbReference>
<dbReference type="PANTHER" id="PTHR28013:SF4">
    <property type="entry name" value="MARVEL DOMAIN-CONTAINING PROTEIN"/>
    <property type="match status" value="1"/>
</dbReference>
<evidence type="ECO:0000313" key="6">
    <source>
        <dbReference type="Proteomes" id="UP000658997"/>
    </source>
</evidence>
<feature type="transmembrane region" description="Helical" evidence="2">
    <location>
        <begin position="5"/>
        <end position="25"/>
    </location>
</feature>
<feature type="compositionally biased region" description="Polar residues" evidence="1">
    <location>
        <begin position="243"/>
        <end position="252"/>
    </location>
</feature>
<feature type="transmembrane region" description="Helical" evidence="2">
    <location>
        <begin position="119"/>
        <end position="138"/>
    </location>
</feature>
<dbReference type="Proteomes" id="UP000658997">
    <property type="component" value="Unassembled WGS sequence"/>
</dbReference>
<dbReference type="Gene3D" id="1.20.140.150">
    <property type="match status" value="1"/>
</dbReference>
<organism evidence="3 5">
    <name type="scientific">Ustilago bromivora</name>
    <dbReference type="NCBI Taxonomy" id="307758"/>
    <lineage>
        <taxon>Eukaryota</taxon>
        <taxon>Fungi</taxon>
        <taxon>Dikarya</taxon>
        <taxon>Basidiomycota</taxon>
        <taxon>Ustilaginomycotina</taxon>
        <taxon>Ustilaginomycetes</taxon>
        <taxon>Ustilaginales</taxon>
        <taxon>Ustilaginaceae</taxon>
        <taxon>Ustilago</taxon>
    </lineage>
</organism>
<dbReference type="GO" id="GO:0032153">
    <property type="term" value="C:cell division site"/>
    <property type="evidence" value="ECO:0007669"/>
    <property type="project" value="TreeGrafter"/>
</dbReference>
<evidence type="ECO:0000256" key="1">
    <source>
        <dbReference type="SAM" id="MobiDB-lite"/>
    </source>
</evidence>
<feature type="region of interest" description="Disordered" evidence="1">
    <location>
        <begin position="237"/>
        <end position="279"/>
    </location>
</feature>
<keyword evidence="2" id="KW-0472">Membrane</keyword>
<dbReference type="PANTHER" id="PTHR28013">
    <property type="entry name" value="PROTEIN DCV1-RELATED"/>
    <property type="match status" value="1"/>
</dbReference>
<proteinExistence type="predicted"/>
<evidence type="ECO:0008006" key="7">
    <source>
        <dbReference type="Google" id="ProtNLM"/>
    </source>
</evidence>
<reference evidence="4" key="3">
    <citation type="submission" date="2018-08" db="EMBL/GenBank/DDBJ databases">
        <authorList>
            <person name="Guldener U."/>
        </authorList>
    </citation>
    <scope>NUCLEOTIDE SEQUENCE</scope>
    <source>
        <strain evidence="4">UB2</strain>
    </source>
</reference>
<dbReference type="OrthoDB" id="2354757at2759"/>
<keyword evidence="6" id="KW-1185">Reference proteome</keyword>
<accession>A0A1K0G6T8</accession>
<dbReference type="GO" id="GO:0005886">
    <property type="term" value="C:plasma membrane"/>
    <property type="evidence" value="ECO:0007669"/>
    <property type="project" value="InterPro"/>
</dbReference>
<reference evidence="5" key="2">
    <citation type="submission" date="2016-04" db="EMBL/GenBank/DDBJ databases">
        <authorList>
            <person name="Guldener U."/>
            <person name="Guldener U."/>
        </authorList>
    </citation>
    <scope>NUCLEOTIDE SEQUENCE [LARGE SCALE GENOMIC DNA]</scope>
    <source>
        <strain evidence="5">UB2112</strain>
    </source>
</reference>
<keyword evidence="2" id="KW-0812">Transmembrane</keyword>
<evidence type="ECO:0000313" key="4">
    <source>
        <dbReference type="EMBL" id="SYW74944.1"/>
    </source>
</evidence>
<dbReference type="Proteomes" id="UP000179920">
    <property type="component" value="Chromosome X"/>
</dbReference>
<gene>
    <name evidence="4" type="ORF">UBRO2_00354</name>
    <name evidence="3" type="ORF">UBRO_05342</name>
</gene>
<dbReference type="EMBL" id="LT558126">
    <property type="protein sequence ID" value="SAM83315.1"/>
    <property type="molecule type" value="Genomic_DNA"/>
</dbReference>
<evidence type="ECO:0000256" key="2">
    <source>
        <dbReference type="SAM" id="Phobius"/>
    </source>
</evidence>
<dbReference type="AlphaFoldDB" id="A0A1K0G6T8"/>
<feature type="transmembrane region" description="Helical" evidence="2">
    <location>
        <begin position="192"/>
        <end position="211"/>
    </location>
</feature>
<dbReference type="InterPro" id="IPR009571">
    <property type="entry name" value="SUR7/Rim9-like_fungi"/>
</dbReference>
<dbReference type="EMBL" id="ULHB01000003">
    <property type="protein sequence ID" value="SYW74944.1"/>
    <property type="molecule type" value="Genomic_DNA"/>
</dbReference>
<feature type="compositionally biased region" description="Basic and acidic residues" evidence="1">
    <location>
        <begin position="258"/>
        <end position="279"/>
    </location>
</feature>
<keyword evidence="2" id="KW-1133">Transmembrane helix</keyword>
<dbReference type="InterPro" id="IPR051380">
    <property type="entry name" value="pH-response_reg_palI/RIM9"/>
</dbReference>
<feature type="transmembrane region" description="Helical" evidence="2">
    <location>
        <begin position="145"/>
        <end position="172"/>
    </location>
</feature>
<sequence length="279" mass="29915">MTRRYWIPALAISSISMILLVLITISTPTTLSDSTPFDFARSSSLDGIVDLTPGSNEKRLVGGLKFGTWGYCSSLNGTSNFSCFKRSHGYSATFGINPSESSTAARESVTIGSSWTRGLAVHVVAFVAALVGLVLTAIPKQVIRLAATVVLAIASLLALVAFCIDIALFVYVQRQMNKVTDNAAKSIPGPGFYMALIAIPLTVAAAVVQWLNWRSEKLGKATVAGYNYPAQTEWDGTAEGHQMQPTTASTEVGSGYAHGKEVTKDSERRILDAYEESKH</sequence>
<reference evidence="3" key="1">
    <citation type="submission" date="2016-04" db="EMBL/GenBank/DDBJ databases">
        <authorList>
            <person name="Evans L.H."/>
            <person name="Alamgir A."/>
            <person name="Owens N."/>
            <person name="Weber N.D."/>
            <person name="Virtaneva K."/>
            <person name="Barbian K."/>
            <person name="Babar A."/>
            <person name="Rosenke K."/>
        </authorList>
    </citation>
    <scope>NUCLEOTIDE SEQUENCE</scope>
    <source>
        <strain evidence="3">UB2112</strain>
    </source>
</reference>